<dbReference type="EMBL" id="HBUE01081989">
    <property type="protein sequence ID" value="CAG6477986.1"/>
    <property type="molecule type" value="Transcribed_RNA"/>
</dbReference>
<organism evidence="1">
    <name type="scientific">Culex pipiens</name>
    <name type="common">House mosquito</name>
    <dbReference type="NCBI Taxonomy" id="7175"/>
    <lineage>
        <taxon>Eukaryota</taxon>
        <taxon>Metazoa</taxon>
        <taxon>Ecdysozoa</taxon>
        <taxon>Arthropoda</taxon>
        <taxon>Hexapoda</taxon>
        <taxon>Insecta</taxon>
        <taxon>Pterygota</taxon>
        <taxon>Neoptera</taxon>
        <taxon>Endopterygota</taxon>
        <taxon>Diptera</taxon>
        <taxon>Nematocera</taxon>
        <taxon>Culicoidea</taxon>
        <taxon>Culicidae</taxon>
        <taxon>Culicinae</taxon>
        <taxon>Culicini</taxon>
        <taxon>Culex</taxon>
        <taxon>Culex</taxon>
    </lineage>
</organism>
<dbReference type="EMBL" id="HBUE01081987">
    <property type="protein sequence ID" value="CAG6477983.1"/>
    <property type="molecule type" value="Transcribed_RNA"/>
</dbReference>
<name>A0A8D8BM54_CULPI</name>
<evidence type="ECO:0000313" key="1">
    <source>
        <dbReference type="EMBL" id="CAG6477983.1"/>
    </source>
</evidence>
<reference evidence="1" key="1">
    <citation type="submission" date="2021-05" db="EMBL/GenBank/DDBJ databases">
        <authorList>
            <person name="Alioto T."/>
            <person name="Alioto T."/>
            <person name="Gomez Garrido J."/>
        </authorList>
    </citation>
    <scope>NUCLEOTIDE SEQUENCE</scope>
</reference>
<accession>A0A8D8BM54</accession>
<dbReference type="AlphaFoldDB" id="A0A8D8BM54"/>
<sequence length="221" mass="25051">MGFVSCNPGPGWIIEWWRLLQCLQWYFERQFRAKWSLRKQLLQSLLSVITLMRSETFMLLNAAQSMIECFCLSQAGHSGMVLGGVSTAAFELTRVWNGFLGAGLWLPDFDATCCGRLIWIVSRTRARLCRNSIIALKVDRSSFWPIDSSHALSEASSNLSSSSSIRIELICSIGSPSCFKVCVWHWKSSTIRCSASTESLGILGYFNSVRMCFFRRRFLSL</sequence>
<proteinExistence type="predicted"/>
<dbReference type="EMBL" id="HBUE01081988">
    <property type="protein sequence ID" value="CAG6477985.1"/>
    <property type="molecule type" value="Transcribed_RNA"/>
</dbReference>
<protein>
    <submittedName>
        <fullName evidence="1">(northern house mosquito) hypothetical protein</fullName>
    </submittedName>
</protein>